<name>A0AAD7UGE1_9STRA</name>
<reference evidence="1" key="1">
    <citation type="submission" date="2023-01" db="EMBL/GenBank/DDBJ databases">
        <title>Metagenome sequencing of chrysophaentin producing Chrysophaeum taylorii.</title>
        <authorList>
            <person name="Davison J."/>
            <person name="Bewley C."/>
        </authorList>
    </citation>
    <scope>NUCLEOTIDE SEQUENCE</scope>
    <source>
        <strain evidence="1">NIES-1699</strain>
    </source>
</reference>
<dbReference type="AlphaFoldDB" id="A0AAD7UGE1"/>
<organism evidence="1 2">
    <name type="scientific">Chrysophaeum taylorii</name>
    <dbReference type="NCBI Taxonomy" id="2483200"/>
    <lineage>
        <taxon>Eukaryota</taxon>
        <taxon>Sar</taxon>
        <taxon>Stramenopiles</taxon>
        <taxon>Ochrophyta</taxon>
        <taxon>Pelagophyceae</taxon>
        <taxon>Pelagomonadales</taxon>
        <taxon>Pelagomonadaceae</taxon>
        <taxon>Chrysophaeum</taxon>
    </lineage>
</organism>
<evidence type="ECO:0000313" key="2">
    <source>
        <dbReference type="Proteomes" id="UP001230188"/>
    </source>
</evidence>
<keyword evidence="2" id="KW-1185">Reference proteome</keyword>
<dbReference type="Gene3D" id="3.10.450.50">
    <property type="match status" value="1"/>
</dbReference>
<dbReference type="Proteomes" id="UP001230188">
    <property type="component" value="Unassembled WGS sequence"/>
</dbReference>
<protein>
    <recommendedName>
        <fullName evidence="3">Phosphoribosyl-AMP cyclohydrolase</fullName>
    </recommendedName>
</protein>
<proteinExistence type="predicted"/>
<evidence type="ECO:0000313" key="1">
    <source>
        <dbReference type="EMBL" id="KAJ8605444.1"/>
    </source>
</evidence>
<dbReference type="EMBL" id="JAQMWT010000315">
    <property type="protein sequence ID" value="KAJ8605444.1"/>
    <property type="molecule type" value="Genomic_DNA"/>
</dbReference>
<accession>A0AAD7UGE1</accession>
<gene>
    <name evidence="1" type="ORF">CTAYLR_003330</name>
</gene>
<evidence type="ECO:0008006" key="3">
    <source>
        <dbReference type="Google" id="ProtNLM"/>
    </source>
</evidence>
<sequence>MAARMLSCAFRRVHPELARAVDHRRSPARFYALLRGSDGGGAGAVKVAPKSVAPAAPMEEPITYDEVRAAVKSWCDGIIKIGKVFQEGGDYKAKAMEVIESNYAFSHDTAPGNQLLFKPTKAAEHPFRSQFDEFVSYFVGDGKYCEDAGFAIAPWSKIRYDMYGVYITGPTATVSGNYWFTNANDASETKVEYTFQFVRVANPAGKLKIVLHHSSIPYSP</sequence>
<comment type="caution">
    <text evidence="1">The sequence shown here is derived from an EMBL/GenBank/DDBJ whole genome shotgun (WGS) entry which is preliminary data.</text>
</comment>